<dbReference type="EMBL" id="JBHRXI010000016">
    <property type="protein sequence ID" value="MFC3614963.1"/>
    <property type="molecule type" value="Genomic_DNA"/>
</dbReference>
<dbReference type="InterPro" id="IPR038666">
    <property type="entry name" value="SSP1_head-tail_sf"/>
</dbReference>
<gene>
    <name evidence="1" type="ORF">ACFORG_14425</name>
</gene>
<keyword evidence="2" id="KW-1185">Reference proteome</keyword>
<dbReference type="RefSeq" id="WP_386736240.1">
    <property type="nucleotide sequence ID" value="NZ_JBHRXI010000016.1"/>
</dbReference>
<dbReference type="Proteomes" id="UP001595629">
    <property type="component" value="Unassembled WGS sequence"/>
</dbReference>
<dbReference type="InterPro" id="IPR008767">
    <property type="entry name" value="Phage_SPP1_head-tail_adaptor"/>
</dbReference>
<sequence>MRQPHLNRALVLEEPGRVPDGAGGYVESWQAVGTLWAEVTARTGRERDVGGVQVSRTGYRIVVRGAPVGSTMRPAPEQRFRDGARVWVIRAVAESDGRGSYLTCFADEEVAA</sequence>
<proteinExistence type="predicted"/>
<reference evidence="2" key="1">
    <citation type="journal article" date="2019" name="Int. J. Syst. Evol. Microbiol.">
        <title>The Global Catalogue of Microorganisms (GCM) 10K type strain sequencing project: providing services to taxonomists for standard genome sequencing and annotation.</title>
        <authorList>
            <consortium name="The Broad Institute Genomics Platform"/>
            <consortium name="The Broad Institute Genome Sequencing Center for Infectious Disease"/>
            <person name="Wu L."/>
            <person name="Ma J."/>
        </authorList>
    </citation>
    <scope>NUCLEOTIDE SEQUENCE [LARGE SCALE GENOMIC DNA]</scope>
    <source>
        <strain evidence="2">KCTC 42911</strain>
    </source>
</reference>
<organism evidence="1 2">
    <name type="scientific">Lutimaribacter marinistellae</name>
    <dbReference type="NCBI Taxonomy" id="1820329"/>
    <lineage>
        <taxon>Bacteria</taxon>
        <taxon>Pseudomonadati</taxon>
        <taxon>Pseudomonadota</taxon>
        <taxon>Alphaproteobacteria</taxon>
        <taxon>Rhodobacterales</taxon>
        <taxon>Roseobacteraceae</taxon>
        <taxon>Lutimaribacter</taxon>
    </lineage>
</organism>
<comment type="caution">
    <text evidence="1">The sequence shown here is derived from an EMBL/GenBank/DDBJ whole genome shotgun (WGS) entry which is preliminary data.</text>
</comment>
<protein>
    <submittedName>
        <fullName evidence="1">Head-tail adaptor protein</fullName>
    </submittedName>
</protein>
<dbReference type="Pfam" id="PF05521">
    <property type="entry name" value="Phage_HCP"/>
    <property type="match status" value="1"/>
</dbReference>
<dbReference type="Gene3D" id="2.40.10.270">
    <property type="entry name" value="Bacteriophage SPP1 head-tail adaptor protein"/>
    <property type="match status" value="1"/>
</dbReference>
<evidence type="ECO:0000313" key="2">
    <source>
        <dbReference type="Proteomes" id="UP001595629"/>
    </source>
</evidence>
<evidence type="ECO:0000313" key="1">
    <source>
        <dbReference type="EMBL" id="MFC3614963.1"/>
    </source>
</evidence>
<name>A0ABV7TL96_9RHOB</name>
<accession>A0ABV7TL96</accession>